<protein>
    <submittedName>
        <fullName evidence="2">NADP oxidoreductase</fullName>
    </submittedName>
</protein>
<dbReference type="SUPFAM" id="SSF51735">
    <property type="entry name" value="NAD(P)-binding Rossmann-fold domains"/>
    <property type="match status" value="1"/>
</dbReference>
<dbReference type="InterPro" id="IPR036291">
    <property type="entry name" value="NAD(P)-bd_dom_sf"/>
</dbReference>
<dbReference type="Proteomes" id="UP000265742">
    <property type="component" value="Unassembled WGS sequence"/>
</dbReference>
<evidence type="ECO:0000259" key="1">
    <source>
        <dbReference type="Pfam" id="PF03807"/>
    </source>
</evidence>
<dbReference type="RefSeq" id="WP_119481233.1">
    <property type="nucleotide sequence ID" value="NZ_QXTG01000001.1"/>
</dbReference>
<evidence type="ECO:0000313" key="2">
    <source>
        <dbReference type="EMBL" id="RIX30871.1"/>
    </source>
</evidence>
<sequence>MSVLGILGAGQAGSVLAAAAIAAGWDVVIANSRGPATLEGFARRLGPRARAARAGEAADAADLAFLAFPYGPATPLPVRELTGKVVVDNNNHMVRRDGIIPEVDSGRRTVHELRQAQLPGATVVAAFTHVQFHARPVIRVPEDELPALVRLARPAGALDRKALAVAGDSAAAVEAVTRFADDLGFDAVHAGPLRDSWRFGPGTPVWRHAVDGRSRDALVHDLAAATW</sequence>
<evidence type="ECO:0000313" key="3">
    <source>
        <dbReference type="Proteomes" id="UP000265742"/>
    </source>
</evidence>
<accession>A0A3A1U2V3</accession>
<dbReference type="Gene3D" id="3.40.50.720">
    <property type="entry name" value="NAD(P)-binding Rossmann-like Domain"/>
    <property type="match status" value="1"/>
</dbReference>
<comment type="caution">
    <text evidence="2">The sequence shown here is derived from an EMBL/GenBank/DDBJ whole genome shotgun (WGS) entry which is preliminary data.</text>
</comment>
<gene>
    <name evidence="2" type="ORF">D1781_05625</name>
</gene>
<dbReference type="AlphaFoldDB" id="A0A3A1U2V3"/>
<dbReference type="EMBL" id="QXTG01000001">
    <property type="protein sequence ID" value="RIX30871.1"/>
    <property type="molecule type" value="Genomic_DNA"/>
</dbReference>
<keyword evidence="3" id="KW-1185">Reference proteome</keyword>
<dbReference type="InterPro" id="IPR028939">
    <property type="entry name" value="P5C_Rdtase_cat_N"/>
</dbReference>
<proteinExistence type="predicted"/>
<feature type="domain" description="Pyrroline-5-carboxylate reductase catalytic N-terminal" evidence="1">
    <location>
        <begin position="4"/>
        <end position="91"/>
    </location>
</feature>
<dbReference type="OrthoDB" id="1523398at2"/>
<dbReference type="Pfam" id="PF03807">
    <property type="entry name" value="F420_oxidored"/>
    <property type="match status" value="1"/>
</dbReference>
<reference evidence="3" key="1">
    <citation type="submission" date="2018-09" db="EMBL/GenBank/DDBJ databases">
        <authorList>
            <person name="Kim I."/>
        </authorList>
    </citation>
    <scope>NUCLEOTIDE SEQUENCE [LARGE SCALE GENOMIC DNA]</scope>
    <source>
        <strain evidence="3">DD4a</strain>
    </source>
</reference>
<name>A0A3A1U2V3_9MICO</name>
<organism evidence="2 3">
    <name type="scientific">Amnibacterium setariae</name>
    <dbReference type="NCBI Taxonomy" id="2306585"/>
    <lineage>
        <taxon>Bacteria</taxon>
        <taxon>Bacillati</taxon>
        <taxon>Actinomycetota</taxon>
        <taxon>Actinomycetes</taxon>
        <taxon>Micrococcales</taxon>
        <taxon>Microbacteriaceae</taxon>
        <taxon>Amnibacterium</taxon>
    </lineage>
</organism>